<dbReference type="Gene3D" id="3.20.20.150">
    <property type="entry name" value="Divalent-metal-dependent TIM barrel enzymes"/>
    <property type="match status" value="1"/>
</dbReference>
<dbReference type="OrthoDB" id="9801960at2"/>
<dbReference type="PANTHER" id="PTHR12110">
    <property type="entry name" value="HYDROXYPYRUVATE ISOMERASE"/>
    <property type="match status" value="1"/>
</dbReference>
<protein>
    <submittedName>
        <fullName evidence="2">AP endonuclease, family 2</fullName>
    </submittedName>
</protein>
<dbReference type="Pfam" id="PF01261">
    <property type="entry name" value="AP_endonuc_2"/>
    <property type="match status" value="1"/>
</dbReference>
<dbReference type="eggNOG" id="COG1082">
    <property type="taxonomic scope" value="Bacteria"/>
</dbReference>
<keyword evidence="2" id="KW-0540">Nuclease</keyword>
<name>E8LEB9_9FIRM</name>
<reference evidence="2 3" key="1">
    <citation type="submission" date="2011-01" db="EMBL/GenBank/DDBJ databases">
        <authorList>
            <person name="Weinstock G."/>
            <person name="Sodergren E."/>
            <person name="Clifton S."/>
            <person name="Fulton L."/>
            <person name="Fulton B."/>
            <person name="Courtney L."/>
            <person name="Fronick C."/>
            <person name="Harrison M."/>
            <person name="Strong C."/>
            <person name="Farmer C."/>
            <person name="Delahaunty K."/>
            <person name="Markovic C."/>
            <person name="Hall O."/>
            <person name="Minx P."/>
            <person name="Tomlinson C."/>
            <person name="Mitreva M."/>
            <person name="Hou S."/>
            <person name="Chen J."/>
            <person name="Wollam A."/>
            <person name="Pepin K.H."/>
            <person name="Johnson M."/>
            <person name="Bhonagiri V."/>
            <person name="Zhang X."/>
            <person name="Suruliraj S."/>
            <person name="Warren W."/>
            <person name="Chinwalla A."/>
            <person name="Mardis E.R."/>
            <person name="Wilson R.K."/>
        </authorList>
    </citation>
    <scope>NUCLEOTIDE SEQUENCE [LARGE SCALE GENOMIC DNA]</scope>
    <source>
        <strain evidence="2 3">YIT 12067</strain>
    </source>
</reference>
<organism evidence="2 3">
    <name type="scientific">Phascolarctobacterium succinatutens YIT 12067</name>
    <dbReference type="NCBI Taxonomy" id="626939"/>
    <lineage>
        <taxon>Bacteria</taxon>
        <taxon>Bacillati</taxon>
        <taxon>Bacillota</taxon>
        <taxon>Negativicutes</taxon>
        <taxon>Acidaminococcales</taxon>
        <taxon>Acidaminococcaceae</taxon>
        <taxon>Phascolarctobacterium</taxon>
    </lineage>
</organism>
<evidence type="ECO:0000259" key="1">
    <source>
        <dbReference type="Pfam" id="PF01261"/>
    </source>
</evidence>
<dbReference type="GeneID" id="78523829"/>
<dbReference type="InterPro" id="IPR013022">
    <property type="entry name" value="Xyl_isomerase-like_TIM-brl"/>
</dbReference>
<dbReference type="RefSeq" id="WP_009145562.1">
    <property type="nucleotide sequence ID" value="NZ_GL830886.1"/>
</dbReference>
<evidence type="ECO:0000313" key="2">
    <source>
        <dbReference type="EMBL" id="EFY04830.1"/>
    </source>
</evidence>
<dbReference type="AlphaFoldDB" id="E8LEB9"/>
<sequence length="251" mass="28641">MQFEVSDLLFPGFTKDAMKRLDKQYGIEFFYEFGKDYYWKQQVEEWGERALSIHAPCVALNLADSKQKNYARVIEKTFAYAQKCKADFVVVHTNEAIEGDKELLRARVIRRLRQVMNLGKRYDVKVLIENVGLRTKNNVLFDLPEYVALFDIFPQAGALLDTGHAHVNGWDIPAVVKALGERLAACHVHDNDGNGDAHLPVGQGDIDWKAYFGAVKKYAPQATQVFEYCCGFNNTKDLEAHIAELKEDYKL</sequence>
<dbReference type="SUPFAM" id="SSF51658">
    <property type="entry name" value="Xylose isomerase-like"/>
    <property type="match status" value="1"/>
</dbReference>
<keyword evidence="2" id="KW-0255">Endonuclease</keyword>
<keyword evidence="3" id="KW-1185">Reference proteome</keyword>
<dbReference type="HOGENOM" id="CLU_050006_7_3_9"/>
<dbReference type="InterPro" id="IPR050312">
    <property type="entry name" value="IolE/XylAMocC-like"/>
</dbReference>
<proteinExistence type="predicted"/>
<accession>E8LEB9</accession>
<dbReference type="Proteomes" id="UP000004923">
    <property type="component" value="Unassembled WGS sequence"/>
</dbReference>
<dbReference type="EMBL" id="AEVN01000048">
    <property type="protein sequence ID" value="EFY04830.1"/>
    <property type="molecule type" value="Genomic_DNA"/>
</dbReference>
<feature type="domain" description="Xylose isomerase-like TIM barrel" evidence="1">
    <location>
        <begin position="40"/>
        <end position="230"/>
    </location>
</feature>
<evidence type="ECO:0000313" key="3">
    <source>
        <dbReference type="Proteomes" id="UP000004923"/>
    </source>
</evidence>
<dbReference type="InterPro" id="IPR036237">
    <property type="entry name" value="Xyl_isomerase-like_sf"/>
</dbReference>
<dbReference type="GO" id="GO:0004519">
    <property type="term" value="F:endonuclease activity"/>
    <property type="evidence" value="ECO:0007669"/>
    <property type="project" value="UniProtKB-KW"/>
</dbReference>
<comment type="caution">
    <text evidence="2">The sequence shown here is derived from an EMBL/GenBank/DDBJ whole genome shotgun (WGS) entry which is preliminary data.</text>
</comment>
<gene>
    <name evidence="2" type="ORF">HMPREF9443_01200</name>
</gene>
<keyword evidence="2" id="KW-0378">Hydrolase</keyword>